<gene>
    <name evidence="1" type="ORF">GCM10007384_04170</name>
</gene>
<proteinExistence type="predicted"/>
<protein>
    <submittedName>
        <fullName evidence="1">Uncharacterized protein</fullName>
    </submittedName>
</protein>
<dbReference type="EMBL" id="BMWS01000002">
    <property type="protein sequence ID" value="GGX05637.1"/>
    <property type="molecule type" value="Genomic_DNA"/>
</dbReference>
<keyword evidence="2" id="KW-1185">Reference proteome</keyword>
<dbReference type="RefSeq" id="WP_027410906.1">
    <property type="nucleotide sequence ID" value="NZ_BMWS01000002.1"/>
</dbReference>
<dbReference type="Proteomes" id="UP000601108">
    <property type="component" value="Unassembled WGS sequence"/>
</dbReference>
<sequence length="73" mass="8599">MNKDIDISEIRWIIRNLIAFIAVEGKDYVSEAKKKEYVSAYVHVLIKTIYLMDEKQEFSIIEDIAEDIANYLE</sequence>
<name>A0A918N2L3_9FLAO</name>
<accession>A0A918N2L3</accession>
<evidence type="ECO:0000313" key="1">
    <source>
        <dbReference type="EMBL" id="GGX05637.1"/>
    </source>
</evidence>
<reference evidence="1 2" key="1">
    <citation type="journal article" date="2014" name="Int. J. Syst. Evol. Microbiol.">
        <title>Complete genome sequence of Corynebacterium casei LMG S-19264T (=DSM 44701T), isolated from a smear-ripened cheese.</title>
        <authorList>
            <consortium name="US DOE Joint Genome Institute (JGI-PGF)"/>
            <person name="Walter F."/>
            <person name="Albersmeier A."/>
            <person name="Kalinowski J."/>
            <person name="Ruckert C."/>
        </authorList>
    </citation>
    <scope>NUCLEOTIDE SEQUENCE [LARGE SCALE GENOMIC DNA]</scope>
    <source>
        <strain evidence="1 2">KCTC 12285</strain>
    </source>
</reference>
<organism evidence="1 2">
    <name type="scientific">Aquimarina muelleri</name>
    <dbReference type="NCBI Taxonomy" id="279356"/>
    <lineage>
        <taxon>Bacteria</taxon>
        <taxon>Pseudomonadati</taxon>
        <taxon>Bacteroidota</taxon>
        <taxon>Flavobacteriia</taxon>
        <taxon>Flavobacteriales</taxon>
        <taxon>Flavobacteriaceae</taxon>
        <taxon>Aquimarina</taxon>
    </lineage>
</organism>
<comment type="caution">
    <text evidence="1">The sequence shown here is derived from an EMBL/GenBank/DDBJ whole genome shotgun (WGS) entry which is preliminary data.</text>
</comment>
<evidence type="ECO:0000313" key="2">
    <source>
        <dbReference type="Proteomes" id="UP000601108"/>
    </source>
</evidence>
<dbReference type="AlphaFoldDB" id="A0A918N2L3"/>